<dbReference type="RefSeq" id="WP_344632954.1">
    <property type="nucleotide sequence ID" value="NZ_BAAATJ010000025.1"/>
</dbReference>
<dbReference type="InterPro" id="IPR005624">
    <property type="entry name" value="PduO/GlcC-like"/>
</dbReference>
<dbReference type="Gene3D" id="3.30.450.150">
    <property type="entry name" value="Haem-degrading domain"/>
    <property type="match status" value="1"/>
</dbReference>
<reference evidence="1 2" key="1">
    <citation type="journal article" date="2019" name="Int. J. Syst. Evol. Microbiol.">
        <title>The Global Catalogue of Microorganisms (GCM) 10K type strain sequencing project: providing services to taxonomists for standard genome sequencing and annotation.</title>
        <authorList>
            <consortium name="The Broad Institute Genomics Platform"/>
            <consortium name="The Broad Institute Genome Sequencing Center for Infectious Disease"/>
            <person name="Wu L."/>
            <person name="Ma J."/>
        </authorList>
    </citation>
    <scope>NUCLEOTIDE SEQUENCE [LARGE SCALE GENOMIC DNA]</scope>
    <source>
        <strain evidence="1 2">JCM 6921</strain>
    </source>
</reference>
<dbReference type="InterPro" id="IPR052517">
    <property type="entry name" value="GlcG_carb_metab_protein"/>
</dbReference>
<organism evidence="1 2">
    <name type="scientific">Streptomyces glaucosporus</name>
    <dbReference type="NCBI Taxonomy" id="284044"/>
    <lineage>
        <taxon>Bacteria</taxon>
        <taxon>Bacillati</taxon>
        <taxon>Actinomycetota</taxon>
        <taxon>Actinomycetes</taxon>
        <taxon>Kitasatosporales</taxon>
        <taxon>Streptomycetaceae</taxon>
        <taxon>Streptomyces</taxon>
    </lineage>
</organism>
<gene>
    <name evidence="1" type="ORF">GCM10010420_45330</name>
</gene>
<dbReference type="PANTHER" id="PTHR34309">
    <property type="entry name" value="SLR1406 PROTEIN"/>
    <property type="match status" value="1"/>
</dbReference>
<accession>A0ABN3IR08</accession>
<evidence type="ECO:0000313" key="1">
    <source>
        <dbReference type="EMBL" id="GAA2411347.1"/>
    </source>
</evidence>
<sequence length="138" mass="14079">MTAITRAEALARVEAGIAKAEEIGVDMNIAIVDDGGHLVQFSRQDNAWLGSIDIALKKAKTAVLFRMPTSVIGEISQPGGPVYGIEHSNAGLVTFGGGLPITDEEGNVIGAVGVSGGDVVQDTTVAEAVVRAAVPARA</sequence>
<evidence type="ECO:0000313" key="2">
    <source>
        <dbReference type="Proteomes" id="UP001500058"/>
    </source>
</evidence>
<keyword evidence="2" id="KW-1185">Reference proteome</keyword>
<dbReference type="PANTHER" id="PTHR34309:SF1">
    <property type="entry name" value="PROTEIN GLCG"/>
    <property type="match status" value="1"/>
</dbReference>
<dbReference type="EMBL" id="BAAATJ010000025">
    <property type="protein sequence ID" value="GAA2411347.1"/>
    <property type="molecule type" value="Genomic_DNA"/>
</dbReference>
<proteinExistence type="predicted"/>
<protein>
    <submittedName>
        <fullName evidence="1">Heme-binding protein</fullName>
    </submittedName>
</protein>
<dbReference type="Proteomes" id="UP001500058">
    <property type="component" value="Unassembled WGS sequence"/>
</dbReference>
<dbReference type="Pfam" id="PF03928">
    <property type="entry name" value="HbpS-like"/>
    <property type="match status" value="1"/>
</dbReference>
<name>A0ABN3IR08_9ACTN</name>
<dbReference type="InterPro" id="IPR038084">
    <property type="entry name" value="PduO/GlcC-like_sf"/>
</dbReference>
<dbReference type="SUPFAM" id="SSF143744">
    <property type="entry name" value="GlcG-like"/>
    <property type="match status" value="1"/>
</dbReference>
<comment type="caution">
    <text evidence="1">The sequence shown here is derived from an EMBL/GenBank/DDBJ whole genome shotgun (WGS) entry which is preliminary data.</text>
</comment>